<evidence type="ECO:0000313" key="12">
    <source>
        <dbReference type="Proteomes" id="UP000324104"/>
    </source>
</evidence>
<gene>
    <name evidence="11" type="ORF">FYC77_10425</name>
</gene>
<keyword evidence="4 9" id="KW-0812">Transmembrane</keyword>
<evidence type="ECO:0000256" key="4">
    <source>
        <dbReference type="ARBA" id="ARBA00022692"/>
    </source>
</evidence>
<dbReference type="PANTHER" id="PTHR33406:SF6">
    <property type="entry name" value="MEMBRANE PROTEIN YDGH-RELATED"/>
    <property type="match status" value="1"/>
</dbReference>
<feature type="domain" description="SSD" evidence="10">
    <location>
        <begin position="924"/>
        <end position="1072"/>
    </location>
</feature>
<dbReference type="AlphaFoldDB" id="A0A5D5AK93"/>
<dbReference type="SUPFAM" id="SSF82866">
    <property type="entry name" value="Multidrug efflux transporter AcrB transmembrane domain"/>
    <property type="match status" value="2"/>
</dbReference>
<dbReference type="InterPro" id="IPR050545">
    <property type="entry name" value="Mycobact_MmpL"/>
</dbReference>
<feature type="transmembrane region" description="Helical" evidence="9">
    <location>
        <begin position="424"/>
        <end position="443"/>
    </location>
</feature>
<feature type="transmembrane region" description="Helical" evidence="9">
    <location>
        <begin position="541"/>
        <end position="564"/>
    </location>
</feature>
<dbReference type="EMBL" id="VTAW01000011">
    <property type="protein sequence ID" value="TYT62106.1"/>
    <property type="molecule type" value="Genomic_DNA"/>
</dbReference>
<name>A0A5D5AK93_9EURY</name>
<keyword evidence="7" id="KW-0175">Coiled coil</keyword>
<keyword evidence="3" id="KW-1003">Cell membrane</keyword>
<accession>A0A5D5AK93</accession>
<sequence>MGPDLADRYATAVVDRSAIVVAVVLVLTALIGAGAVVNETEDAGIGEFETDSEEQAALEYIDENYETDDRLVTQLVVREDGGDVLTRESLLEGLSLQAAAQENESVNETLADDGFVGVENVVATAAHTEDRIDEFEERGEELGERQAELESRTDALEAGLDDSREIQRAYERLNATTNESDPAYRETAAELEAEFETAVENATAAAELDEEEAAAYETLASEVRGLESAQFGIERATDEPEETAEYQEAQEGIDGIYAAATVGLLEDEFEALEDEREALEAERDEFEADDGPTLDEQIAALEGRSDEAVEELLADVLDPDSDAAGGQDPTVFVPQGYEPGETDAEARITFFFQESEASGDETTTGDAEAGDDDPSETADDGLSETAVEAQLEVQSLFDERFDDGFVFGQAITDAATSNAVGDSFAIITPVALVAVLAILAITYRDVVDVLVGLTGIGVVMAWLAGLLGWLQIPTSQLLIAVPFLLIGLSVDYALHVIMRYREARAGTLEIGGRESRFATAGDGRSPAGTEGVARGVRTGMVLGLGGVVLALAVATFSTGVGFLSNVVSPLPAIRDFAILAAGGIFATFVAFGVFVPALKVEVDRLLEHRFDRNRAKPAFGVTPGPINRALSSGVVFARRAPLAVVVVALLLAVGGAYGATGIDTEFNEADFLPQDAPDWAKSLPGPLAPDTYTIADDAEYLADNFQDPDSQAEILIRGDVTDPSTLAAIEDAREDVETGDDATIDARSDGTAAVEGPLTVLEAVAEENQTVADGLDERDTTDGGVPDDDLAGLYDLLYEADSEEAATVLERTDDGEYESARLIISVRGDESAQAVADDVGALADGIEAETGASDGDDTASGSDDTTVAGSDAPITAVATGGPVTTAVVQDALLETLVQALAVTLVVIGAFLTILYWVRHRALSLGLVTLAPVVIALAWLLGTMALLDVPFNSETAVITSLAIGLGVDYSIHLGERFVVERERRAVDGADSSERKPGDERSRERREAVEDALEATVTGTGGALLGSAATTATGFGVLALALAPPLQRFGLVTGVSIVFAFVACLTVLPCLLVLRERFLGWRSA</sequence>
<feature type="domain" description="SSD" evidence="10">
    <location>
        <begin position="465"/>
        <end position="601"/>
    </location>
</feature>
<feature type="transmembrane region" description="Helical" evidence="9">
    <location>
        <begin position="1047"/>
        <end position="1072"/>
    </location>
</feature>
<keyword evidence="6 9" id="KW-0472">Membrane</keyword>
<feature type="transmembrane region" description="Helical" evidence="9">
    <location>
        <begin position="18"/>
        <end position="37"/>
    </location>
</feature>
<reference evidence="11 12" key="1">
    <citation type="submission" date="2019-08" db="EMBL/GenBank/DDBJ databases">
        <title>Archaea genome.</title>
        <authorList>
            <person name="Kajale S."/>
            <person name="Shouche Y."/>
            <person name="Deshpande N."/>
            <person name="Sharma A."/>
        </authorList>
    </citation>
    <scope>NUCLEOTIDE SEQUENCE [LARGE SCALE GENOMIC DNA]</scope>
    <source>
        <strain evidence="11 12">ESP3B_9</strain>
    </source>
</reference>
<dbReference type="PANTHER" id="PTHR33406">
    <property type="entry name" value="MEMBRANE PROTEIN MJ1562-RELATED"/>
    <property type="match status" value="1"/>
</dbReference>
<feature type="transmembrane region" description="Helical" evidence="9">
    <location>
        <begin position="924"/>
        <end position="948"/>
    </location>
</feature>
<dbReference type="InterPro" id="IPR000731">
    <property type="entry name" value="SSD"/>
</dbReference>
<evidence type="ECO:0000256" key="2">
    <source>
        <dbReference type="ARBA" id="ARBA00010157"/>
    </source>
</evidence>
<evidence type="ECO:0000256" key="6">
    <source>
        <dbReference type="ARBA" id="ARBA00023136"/>
    </source>
</evidence>
<dbReference type="GO" id="GO:0005886">
    <property type="term" value="C:plasma membrane"/>
    <property type="evidence" value="ECO:0007669"/>
    <property type="project" value="UniProtKB-SubCell"/>
</dbReference>
<dbReference type="PROSITE" id="PS50156">
    <property type="entry name" value="SSD"/>
    <property type="match status" value="2"/>
</dbReference>
<evidence type="ECO:0000259" key="10">
    <source>
        <dbReference type="PROSITE" id="PS50156"/>
    </source>
</evidence>
<evidence type="ECO:0000256" key="9">
    <source>
        <dbReference type="SAM" id="Phobius"/>
    </source>
</evidence>
<feature type="transmembrane region" description="Helical" evidence="9">
    <location>
        <begin position="576"/>
        <end position="598"/>
    </location>
</feature>
<dbReference type="InterPro" id="IPR004869">
    <property type="entry name" value="MMPL_dom"/>
</dbReference>
<evidence type="ECO:0000313" key="11">
    <source>
        <dbReference type="EMBL" id="TYT62106.1"/>
    </source>
</evidence>
<evidence type="ECO:0000256" key="5">
    <source>
        <dbReference type="ARBA" id="ARBA00022989"/>
    </source>
</evidence>
<comment type="similarity">
    <text evidence="2">Belongs to the resistance-nodulation-cell division (RND) (TC 2.A.6) family. MmpL subfamily.</text>
</comment>
<evidence type="ECO:0000256" key="1">
    <source>
        <dbReference type="ARBA" id="ARBA00004651"/>
    </source>
</evidence>
<feature type="transmembrane region" description="Helical" evidence="9">
    <location>
        <begin position="954"/>
        <end position="973"/>
    </location>
</feature>
<organism evidence="11 12">
    <name type="scientific">Natrialba swarupiae</name>
    <dbReference type="NCBI Taxonomy" id="2448032"/>
    <lineage>
        <taxon>Archaea</taxon>
        <taxon>Methanobacteriati</taxon>
        <taxon>Methanobacteriota</taxon>
        <taxon>Stenosarchaea group</taxon>
        <taxon>Halobacteria</taxon>
        <taxon>Halobacteriales</taxon>
        <taxon>Natrialbaceae</taxon>
        <taxon>Natrialba</taxon>
    </lineage>
</organism>
<dbReference type="Pfam" id="PF03176">
    <property type="entry name" value="MMPL"/>
    <property type="match status" value="2"/>
</dbReference>
<dbReference type="Proteomes" id="UP000324104">
    <property type="component" value="Unassembled WGS sequence"/>
</dbReference>
<dbReference type="RefSeq" id="WP_149081443.1">
    <property type="nucleotide sequence ID" value="NZ_VTAW01000011.1"/>
</dbReference>
<protein>
    <submittedName>
        <fullName evidence="11">MMPL family transporter</fullName>
    </submittedName>
</protein>
<comment type="subcellular location">
    <subcellularLocation>
        <location evidence="1">Cell membrane</location>
        <topology evidence="1">Multi-pass membrane protein</topology>
    </subcellularLocation>
</comment>
<feature type="transmembrane region" description="Helical" evidence="9">
    <location>
        <begin position="476"/>
        <end position="494"/>
    </location>
</feature>
<dbReference type="Gene3D" id="1.20.1640.10">
    <property type="entry name" value="Multidrug efflux transporter AcrB transmembrane domain"/>
    <property type="match status" value="2"/>
</dbReference>
<feature type="transmembrane region" description="Helical" evidence="9">
    <location>
        <begin position="640"/>
        <end position="659"/>
    </location>
</feature>
<feature type="compositionally biased region" description="Acidic residues" evidence="8">
    <location>
        <begin position="368"/>
        <end position="382"/>
    </location>
</feature>
<keyword evidence="12" id="KW-1185">Reference proteome</keyword>
<keyword evidence="5 9" id="KW-1133">Transmembrane helix</keyword>
<feature type="coiled-coil region" evidence="7">
    <location>
        <begin position="118"/>
        <end position="152"/>
    </location>
</feature>
<feature type="transmembrane region" description="Helical" evidence="9">
    <location>
        <begin position="450"/>
        <end position="470"/>
    </location>
</feature>
<evidence type="ECO:0000256" key="8">
    <source>
        <dbReference type="SAM" id="MobiDB-lite"/>
    </source>
</evidence>
<evidence type="ECO:0000256" key="3">
    <source>
        <dbReference type="ARBA" id="ARBA00022475"/>
    </source>
</evidence>
<feature type="region of interest" description="Disordered" evidence="8">
    <location>
        <begin position="353"/>
        <end position="382"/>
    </location>
</feature>
<proteinExistence type="inferred from homology"/>
<feature type="transmembrane region" description="Helical" evidence="9">
    <location>
        <begin position="896"/>
        <end position="917"/>
    </location>
</feature>
<evidence type="ECO:0000256" key="7">
    <source>
        <dbReference type="SAM" id="Coils"/>
    </source>
</evidence>
<feature type="coiled-coil region" evidence="7">
    <location>
        <begin position="262"/>
        <end position="289"/>
    </location>
</feature>
<feature type="transmembrane region" description="Helical" evidence="9">
    <location>
        <begin position="1021"/>
        <end position="1041"/>
    </location>
</feature>
<comment type="caution">
    <text evidence="11">The sequence shown here is derived from an EMBL/GenBank/DDBJ whole genome shotgun (WGS) entry which is preliminary data.</text>
</comment>